<evidence type="ECO:0000313" key="4">
    <source>
        <dbReference type="EMBL" id="CAT04976.1"/>
    </source>
</evidence>
<dbReference type="PANTHER" id="PTHR43586">
    <property type="entry name" value="CYSTEINE DESULFURASE"/>
    <property type="match status" value="1"/>
</dbReference>
<name>C5J684_MESCH</name>
<dbReference type="Pfam" id="PF00266">
    <property type="entry name" value="Aminotran_5"/>
    <property type="match status" value="1"/>
</dbReference>
<dbReference type="Gene3D" id="3.40.640.10">
    <property type="entry name" value="Type I PLP-dependent aspartate aminotransferase-like (Major domain)"/>
    <property type="match status" value="1"/>
</dbReference>
<keyword evidence="5" id="KW-1185">Reference proteome</keyword>
<dbReference type="PANTHER" id="PTHR43586:SF8">
    <property type="entry name" value="CYSTEINE DESULFURASE 1, CHLOROPLASTIC"/>
    <property type="match status" value="1"/>
</dbReference>
<dbReference type="KEGG" id="mco:MCJ_002850"/>
<dbReference type="InterPro" id="IPR000192">
    <property type="entry name" value="Aminotrans_V_dom"/>
</dbReference>
<proteinExistence type="predicted"/>
<evidence type="ECO:0000256" key="2">
    <source>
        <dbReference type="ARBA" id="ARBA00022898"/>
    </source>
</evidence>
<sequence>MNYKYAFPILKKITYLDSAALVQKPQVVIDAIVDFYSNFAVNNHSINSKIGYQNENKITAVRQKVAKLINGNPQEVIFTSGTTESLNLFAQMIKKNIKPGDEILLSPWNHSSNLLVWIEIAKEKNAKIIYSESLVDKINPKTKIVAFSQVNNTLQVHLDLDEIWKKSIKMKAIVVNDATQAISFQKVDLQKSHVVAFSANKFYGPTGLGILAIQESLLSTLSPSKLGGGTIRYLENDEIKFYNDVKKYEAGTQNLAGIWGLDAAIDFFNELNWLDIKGQLNSLSYYLYFSLLSIPGVNVYSKAEDHIALFSIEGFSAQDVVSALGNEGVHLRSGNFCVPKQQHFFQDNNIIRASLAFYNTVEDIDQLVLFLRKKEFFNFV</sequence>
<reference evidence="5" key="1">
    <citation type="journal article" date="2009" name="BMC Bioinformatics">
        <title>The Mycoplasma conjunctivae genome sequencing, annotation and analysis.</title>
        <authorList>
            <person name="Calderon-Copete S.P."/>
            <person name="Wigger G."/>
            <person name="Wunderlin C."/>
            <person name="Schmidheini T."/>
            <person name="Frey J."/>
            <person name="Quail M.A."/>
            <person name="Falquet L."/>
        </authorList>
    </citation>
    <scope>NUCLEOTIDE SEQUENCE [LARGE SCALE GENOMIC DNA]</scope>
    <source>
        <strain evidence="5">ATCC 25834 / NCTC 10147 / HRC/581</strain>
    </source>
</reference>
<dbReference type="EMBL" id="FM864216">
    <property type="protein sequence ID" value="CAT04976.1"/>
    <property type="molecule type" value="Genomic_DNA"/>
</dbReference>
<protein>
    <submittedName>
        <fullName evidence="4">Nitrogen fixation protein</fullName>
    </submittedName>
</protein>
<gene>
    <name evidence="4" type="primary">nifS</name>
    <name evidence="4" type="ordered locus">MCJ_002850</name>
</gene>
<evidence type="ECO:0000313" key="5">
    <source>
        <dbReference type="Proteomes" id="UP000001491"/>
    </source>
</evidence>
<dbReference type="Proteomes" id="UP000001491">
    <property type="component" value="Chromosome"/>
</dbReference>
<feature type="domain" description="Aminotransferase class V" evidence="3">
    <location>
        <begin position="14"/>
        <end position="367"/>
    </location>
</feature>
<evidence type="ECO:0000256" key="1">
    <source>
        <dbReference type="ARBA" id="ARBA00001933"/>
    </source>
</evidence>
<dbReference type="AlphaFoldDB" id="C5J684"/>
<dbReference type="eggNOG" id="COG0520">
    <property type="taxonomic scope" value="Bacteria"/>
</dbReference>
<dbReference type="Gene3D" id="3.90.1150.10">
    <property type="entry name" value="Aspartate Aminotransferase, domain 1"/>
    <property type="match status" value="1"/>
</dbReference>
<dbReference type="HOGENOM" id="CLU_003433_2_5_14"/>
<accession>C5J684</accession>
<dbReference type="InterPro" id="IPR015422">
    <property type="entry name" value="PyrdxlP-dep_Trfase_small"/>
</dbReference>
<comment type="cofactor">
    <cofactor evidence="1">
        <name>pyridoxal 5'-phosphate</name>
        <dbReference type="ChEBI" id="CHEBI:597326"/>
    </cofactor>
</comment>
<dbReference type="InterPro" id="IPR015421">
    <property type="entry name" value="PyrdxlP-dep_Trfase_major"/>
</dbReference>
<dbReference type="SUPFAM" id="SSF53383">
    <property type="entry name" value="PLP-dependent transferases"/>
    <property type="match status" value="1"/>
</dbReference>
<keyword evidence="2" id="KW-0663">Pyridoxal phosphate</keyword>
<dbReference type="InterPro" id="IPR015424">
    <property type="entry name" value="PyrdxlP-dep_Trfase"/>
</dbReference>
<organism evidence="4 5">
    <name type="scientific">Mesomycoplasma conjunctivae (strain ATCC 25834 / NCTC 10147 / HRC/581)</name>
    <name type="common">Mycoplasma conjunctivae</name>
    <dbReference type="NCBI Taxonomy" id="572263"/>
    <lineage>
        <taxon>Bacteria</taxon>
        <taxon>Bacillati</taxon>
        <taxon>Mycoplasmatota</taxon>
        <taxon>Mycoplasmoidales</taxon>
        <taxon>Metamycoplasmataceae</taxon>
        <taxon>Mesomycoplasma</taxon>
    </lineage>
</organism>
<evidence type="ECO:0000259" key="3">
    <source>
        <dbReference type="Pfam" id="PF00266"/>
    </source>
</evidence>